<gene>
    <name evidence="13" type="ORF">HP507_15835</name>
</gene>
<dbReference type="RefSeq" id="WP_175352745.1">
    <property type="nucleotide sequence ID" value="NZ_BAAAWQ010000001.1"/>
</dbReference>
<evidence type="ECO:0000256" key="3">
    <source>
        <dbReference type="ARBA" id="ARBA00009400"/>
    </source>
</evidence>
<sequence>MTLDPGTIPPHALRRVIETALEEDAPWGDVTSETLIPADATATATLAAREPGVLSGGGVFVAVMHAVDPTIDAIVHVPDGSRFAAGDVLATVSGPARAVLRAERVALNLAQRMSGVATATAQYVAAVSGTSARIVDTRKTTPGLRALERYAVRCGGGHNHRSSLSDAVLAKDNHLAVLLAGGIGIGDAVRAARERIGHTVHLEVEVDRIDQIEPVVAAGVDTIMLDNFTPSELEAGIALVAGRALVEASGGVSLDTVAAIAATGVDVISVGALTHSARALDLGLDIDVDVAGADAGAAPTEG</sequence>
<dbReference type="CDD" id="cd01572">
    <property type="entry name" value="QPRTase"/>
    <property type="match status" value="1"/>
</dbReference>
<evidence type="ECO:0000259" key="11">
    <source>
        <dbReference type="Pfam" id="PF01729"/>
    </source>
</evidence>
<dbReference type="Gene3D" id="3.90.1170.20">
    <property type="entry name" value="Quinolinate phosphoribosyl transferase, N-terminal domain"/>
    <property type="match status" value="1"/>
</dbReference>
<evidence type="ECO:0000313" key="14">
    <source>
        <dbReference type="Proteomes" id="UP000573001"/>
    </source>
</evidence>
<evidence type="ECO:0000313" key="13">
    <source>
        <dbReference type="EMBL" id="NUU15304.1"/>
    </source>
</evidence>
<evidence type="ECO:0000256" key="9">
    <source>
        <dbReference type="ARBA" id="ARBA00047445"/>
    </source>
</evidence>
<evidence type="ECO:0000256" key="5">
    <source>
        <dbReference type="ARBA" id="ARBA00022642"/>
    </source>
</evidence>
<dbReference type="PIRSF" id="PIRSF006250">
    <property type="entry name" value="NadC_ModD"/>
    <property type="match status" value="1"/>
</dbReference>
<dbReference type="PANTHER" id="PTHR32179">
    <property type="entry name" value="NICOTINATE-NUCLEOTIDE PYROPHOSPHORYLASE [CARBOXYLATING]"/>
    <property type="match status" value="1"/>
</dbReference>
<protein>
    <recommendedName>
        <fullName evidence="4">nicotinate-nucleotide diphosphorylase (carboxylating)</fullName>
        <ecNumber evidence="4">2.4.2.19</ecNumber>
    </recommendedName>
    <alternativeName>
        <fullName evidence="8">Quinolinate phosphoribosyltransferase [decarboxylating]</fullName>
    </alternativeName>
</protein>
<dbReference type="InterPro" id="IPR013785">
    <property type="entry name" value="Aldolase_TIM"/>
</dbReference>
<evidence type="ECO:0000256" key="7">
    <source>
        <dbReference type="ARBA" id="ARBA00022679"/>
    </source>
</evidence>
<evidence type="ECO:0000259" key="12">
    <source>
        <dbReference type="Pfam" id="PF02749"/>
    </source>
</evidence>
<comment type="catalytic activity">
    <reaction evidence="9">
        <text>nicotinate beta-D-ribonucleotide + CO2 + diphosphate = quinolinate + 5-phospho-alpha-D-ribose 1-diphosphate + 2 H(+)</text>
        <dbReference type="Rhea" id="RHEA:12733"/>
        <dbReference type="ChEBI" id="CHEBI:15378"/>
        <dbReference type="ChEBI" id="CHEBI:16526"/>
        <dbReference type="ChEBI" id="CHEBI:29959"/>
        <dbReference type="ChEBI" id="CHEBI:33019"/>
        <dbReference type="ChEBI" id="CHEBI:57502"/>
        <dbReference type="ChEBI" id="CHEBI:58017"/>
        <dbReference type="EC" id="2.4.2.19"/>
    </reaction>
</comment>
<feature type="domain" description="Quinolinate phosphoribosyl transferase C-terminal" evidence="11">
    <location>
        <begin position="116"/>
        <end position="285"/>
    </location>
</feature>
<dbReference type="InterPro" id="IPR002638">
    <property type="entry name" value="Quinolinate_PRibosylTrfase_C"/>
</dbReference>
<dbReference type="Pfam" id="PF01729">
    <property type="entry name" value="QRPTase_C"/>
    <property type="match status" value="1"/>
</dbReference>
<keyword evidence="7 10" id="KW-0808">Transferase</keyword>
<evidence type="ECO:0000256" key="2">
    <source>
        <dbReference type="ARBA" id="ARBA00004893"/>
    </source>
</evidence>
<dbReference type="Pfam" id="PF02749">
    <property type="entry name" value="QRPTase_N"/>
    <property type="match status" value="1"/>
</dbReference>
<evidence type="ECO:0000256" key="4">
    <source>
        <dbReference type="ARBA" id="ARBA00011944"/>
    </source>
</evidence>
<dbReference type="SUPFAM" id="SSF54675">
    <property type="entry name" value="Nicotinate/Quinolinate PRTase N-terminal domain-like"/>
    <property type="match status" value="1"/>
</dbReference>
<reference evidence="13 14" key="1">
    <citation type="submission" date="2020-05" db="EMBL/GenBank/DDBJ databases">
        <title>Genome Sequencing of Type Strains.</title>
        <authorList>
            <person name="Lemaire J.F."/>
            <person name="Inderbitzin P."/>
            <person name="Gregorio O.A."/>
            <person name="Collins S.B."/>
            <person name="Wespe N."/>
            <person name="Knight-Connoni V."/>
        </authorList>
    </citation>
    <scope>NUCLEOTIDE SEQUENCE [LARGE SCALE GENOMIC DNA]</scope>
    <source>
        <strain evidence="13 14">ATCC 19096</strain>
    </source>
</reference>
<dbReference type="SUPFAM" id="SSF51690">
    <property type="entry name" value="Nicotinate/Quinolinate PRTase C-terminal domain-like"/>
    <property type="match status" value="1"/>
</dbReference>
<dbReference type="InterPro" id="IPR027277">
    <property type="entry name" value="NadC/ModD"/>
</dbReference>
<keyword evidence="14" id="KW-1185">Reference proteome</keyword>
<dbReference type="InterPro" id="IPR022412">
    <property type="entry name" value="Quinolinate_PRibosylTrfase_N"/>
</dbReference>
<comment type="function">
    <text evidence="1">Involved in the catabolism of quinolinic acid (QA).</text>
</comment>
<dbReference type="InterPro" id="IPR004393">
    <property type="entry name" value="NadC"/>
</dbReference>
<dbReference type="InterPro" id="IPR037128">
    <property type="entry name" value="Quinolinate_PRibosylTase_N_sf"/>
</dbReference>
<feature type="domain" description="Quinolinate phosphoribosyl transferase N-terminal" evidence="12">
    <location>
        <begin position="29"/>
        <end position="114"/>
    </location>
</feature>
<proteinExistence type="inferred from homology"/>
<dbReference type="Proteomes" id="UP000573001">
    <property type="component" value="Unassembled WGS sequence"/>
</dbReference>
<dbReference type="PANTHER" id="PTHR32179:SF3">
    <property type="entry name" value="NICOTINATE-NUCLEOTIDE PYROPHOSPHORYLASE [CARBOXYLATING]"/>
    <property type="match status" value="1"/>
</dbReference>
<keyword evidence="6 10" id="KW-0328">Glycosyltransferase</keyword>
<evidence type="ECO:0000256" key="8">
    <source>
        <dbReference type="ARBA" id="ARBA00033102"/>
    </source>
</evidence>
<accession>A0ABX2MI14</accession>
<evidence type="ECO:0000256" key="6">
    <source>
        <dbReference type="ARBA" id="ARBA00022676"/>
    </source>
</evidence>
<comment type="similarity">
    <text evidence="3 10">Belongs to the NadC/ModD family.</text>
</comment>
<dbReference type="EMBL" id="JABMCE010000085">
    <property type="protein sequence ID" value="NUU15304.1"/>
    <property type="molecule type" value="Genomic_DNA"/>
</dbReference>
<evidence type="ECO:0000256" key="1">
    <source>
        <dbReference type="ARBA" id="ARBA00003237"/>
    </source>
</evidence>
<dbReference type="EC" id="2.4.2.19" evidence="4"/>
<dbReference type="Gene3D" id="3.20.20.70">
    <property type="entry name" value="Aldolase class I"/>
    <property type="match status" value="1"/>
</dbReference>
<name>A0ABX2MI14_9MICO</name>
<comment type="caution">
    <text evidence="13">The sequence shown here is derived from an EMBL/GenBank/DDBJ whole genome shotgun (WGS) entry which is preliminary data.</text>
</comment>
<keyword evidence="5" id="KW-0662">Pyridine nucleotide biosynthesis</keyword>
<evidence type="ECO:0000256" key="10">
    <source>
        <dbReference type="PIRNR" id="PIRNR006250"/>
    </source>
</evidence>
<dbReference type="NCBIfam" id="TIGR00078">
    <property type="entry name" value="nadC"/>
    <property type="match status" value="1"/>
</dbReference>
<comment type="pathway">
    <text evidence="2">Cofactor biosynthesis; NAD(+) biosynthesis; nicotinate D-ribonucleotide from quinolinate: step 1/1.</text>
</comment>
<dbReference type="InterPro" id="IPR036068">
    <property type="entry name" value="Nicotinate_pribotase-like_C"/>
</dbReference>
<organism evidence="13 14">
    <name type="scientific">Curtobacterium pusillum</name>
    <dbReference type="NCBI Taxonomy" id="69373"/>
    <lineage>
        <taxon>Bacteria</taxon>
        <taxon>Bacillati</taxon>
        <taxon>Actinomycetota</taxon>
        <taxon>Actinomycetes</taxon>
        <taxon>Micrococcales</taxon>
        <taxon>Microbacteriaceae</taxon>
        <taxon>Curtobacterium</taxon>
    </lineage>
</organism>